<feature type="domain" description="BTB" evidence="2">
    <location>
        <begin position="24"/>
        <end position="93"/>
    </location>
</feature>
<dbReference type="Gene3D" id="3.30.710.10">
    <property type="entry name" value="Potassium Channel Kv1.1, Chain A"/>
    <property type="match status" value="1"/>
</dbReference>
<dbReference type="SUPFAM" id="SSF54695">
    <property type="entry name" value="POZ domain"/>
    <property type="match status" value="1"/>
</dbReference>
<feature type="compositionally biased region" description="Low complexity" evidence="1">
    <location>
        <begin position="168"/>
        <end position="178"/>
    </location>
</feature>
<dbReference type="InterPro" id="IPR011333">
    <property type="entry name" value="SKP1/BTB/POZ_sf"/>
</dbReference>
<feature type="compositionally biased region" description="Acidic residues" evidence="1">
    <location>
        <begin position="123"/>
        <end position="136"/>
    </location>
</feature>
<name>A0A428QR64_9HYPO</name>
<dbReference type="OrthoDB" id="9997739at2759"/>
<dbReference type="PANTHER" id="PTHR47843">
    <property type="entry name" value="BTB DOMAIN-CONTAINING PROTEIN-RELATED"/>
    <property type="match status" value="1"/>
</dbReference>
<evidence type="ECO:0000313" key="4">
    <source>
        <dbReference type="Proteomes" id="UP000288168"/>
    </source>
</evidence>
<dbReference type="Pfam" id="PF00651">
    <property type="entry name" value="BTB"/>
    <property type="match status" value="1"/>
</dbReference>
<evidence type="ECO:0000313" key="3">
    <source>
        <dbReference type="EMBL" id="RSL67764.1"/>
    </source>
</evidence>
<evidence type="ECO:0000259" key="2">
    <source>
        <dbReference type="PROSITE" id="PS50097"/>
    </source>
</evidence>
<dbReference type="Proteomes" id="UP000288168">
    <property type="component" value="Unassembled WGS sequence"/>
</dbReference>
<dbReference type="PANTHER" id="PTHR47843:SF2">
    <property type="entry name" value="BTB DOMAIN-CONTAINING PROTEIN"/>
    <property type="match status" value="1"/>
</dbReference>
<dbReference type="PROSITE" id="PS50097">
    <property type="entry name" value="BTB"/>
    <property type="match status" value="1"/>
</dbReference>
<feature type="compositionally biased region" description="Acidic residues" evidence="1">
    <location>
        <begin position="153"/>
        <end position="167"/>
    </location>
</feature>
<dbReference type="EMBL" id="NKCI01000019">
    <property type="protein sequence ID" value="RSL67764.1"/>
    <property type="molecule type" value="Genomic_DNA"/>
</dbReference>
<keyword evidence="4" id="KW-1185">Reference proteome</keyword>
<organism evidence="3 4">
    <name type="scientific">Fusarium duplospermum</name>
    <dbReference type="NCBI Taxonomy" id="1325734"/>
    <lineage>
        <taxon>Eukaryota</taxon>
        <taxon>Fungi</taxon>
        <taxon>Dikarya</taxon>
        <taxon>Ascomycota</taxon>
        <taxon>Pezizomycotina</taxon>
        <taxon>Sordariomycetes</taxon>
        <taxon>Hypocreomycetidae</taxon>
        <taxon>Hypocreales</taxon>
        <taxon>Nectriaceae</taxon>
        <taxon>Fusarium</taxon>
        <taxon>Fusarium solani species complex</taxon>
    </lineage>
</organism>
<feature type="region of interest" description="Disordered" evidence="1">
    <location>
        <begin position="108"/>
        <end position="181"/>
    </location>
</feature>
<accession>A0A428QR64</accession>
<proteinExistence type="predicted"/>
<comment type="caution">
    <text evidence="3">The sequence shown here is derived from an EMBL/GenBank/DDBJ whole genome shotgun (WGS) entry which is preliminary data.</text>
</comment>
<protein>
    <recommendedName>
        <fullName evidence="2">BTB domain-containing protein</fullName>
    </recommendedName>
</protein>
<dbReference type="STRING" id="1325734.A0A428QR64"/>
<gene>
    <name evidence="3" type="ORF">CEP54_003137</name>
</gene>
<reference evidence="3 4" key="1">
    <citation type="submission" date="2017-06" db="EMBL/GenBank/DDBJ databases">
        <title>Comparative genomic analysis of Ambrosia Fusariam Clade fungi.</title>
        <authorList>
            <person name="Stajich J.E."/>
            <person name="Carrillo J."/>
            <person name="Kijimoto T."/>
            <person name="Eskalen A."/>
            <person name="O'Donnell K."/>
            <person name="Kasson M."/>
        </authorList>
    </citation>
    <scope>NUCLEOTIDE SEQUENCE [LARGE SCALE GENOMIC DNA]</scope>
    <source>
        <strain evidence="3 4">NRRL62584</strain>
    </source>
</reference>
<evidence type="ECO:0000256" key="1">
    <source>
        <dbReference type="SAM" id="MobiDB-lite"/>
    </source>
</evidence>
<dbReference type="AlphaFoldDB" id="A0A428QR64"/>
<dbReference type="InterPro" id="IPR000210">
    <property type="entry name" value="BTB/POZ_dom"/>
</dbReference>
<sequence>MPATRAEAAQVPNKDKFEKSIASKPFVFVIGEERKEFHIHKELIGQLSPVLNALVNGNMKEAREGRVEWLDLDVDTFVRFAKFAYSGNYTPAEPELLASDDALVHMPTPEEEQDGKALTGESSGEDEEESLQDDDSAGSSGGSNAGEPIELSSDLEDDGPDDPDQDTSEYSSPSEASSTLDSDRARFLRWRPIDLSIDEYGVMHSRTSLPYSIENYMIEWDKCLSDRLLKHNMPLLKRRRYDTDFGQLSRLSPHPVNKKYDAMQMFFAPTRAPNDDFPIPISINENPHESYLPVFLSHARLYILADKYGIERLRRLALSRLHETLAHFVVHKARIADLVALAQEIFDNTMEMDKARSLIVDYFVCFIEDMQDSPELQEALIRGGEFPAMLVSKMAFRRM</sequence>